<sequence>MNRDVIVGCVACVAVGALWALCGPGITTMPQRLSSAAPLMLLGLMEAGLGSYLKSRVRGNRIGLGPGLTPPVFVARVGRLASATVFMGAAFAGFWGSLAVYSFLRAHQLLAAERNLPADLFGVAGAATLVAGAFWSRRCCRAPGDGSAGSCAGGAAP</sequence>
<dbReference type="Pfam" id="PF11377">
    <property type="entry name" value="DUF3180"/>
    <property type="match status" value="1"/>
</dbReference>
<protein>
    <submittedName>
        <fullName evidence="2">Uncharacterized protein</fullName>
    </submittedName>
</protein>
<keyword evidence="1" id="KW-0812">Transmembrane</keyword>
<dbReference type="InterPro" id="IPR021517">
    <property type="entry name" value="DUF3180"/>
</dbReference>
<reference evidence="2 3" key="1">
    <citation type="journal article" date="2010" name="Stand. Genomic Sci.">
        <title>Complete genome sequence of Segniliparus rotundus type strain (CDC 1076).</title>
        <authorList>
            <person name="Sikorski J."/>
            <person name="Lapidus A."/>
            <person name="Copeland A."/>
            <person name="Misra M."/>
            <person name="Glavina Del Rio T."/>
            <person name="Nolan M."/>
            <person name="Lucas S."/>
            <person name="Chen F."/>
            <person name="Tice H."/>
            <person name="Cheng J.F."/>
            <person name="Jando M."/>
            <person name="Schneider S."/>
            <person name="Bruce D."/>
            <person name="Goodwin L."/>
            <person name="Pitluck S."/>
            <person name="Liolios K."/>
            <person name="Mikhailova N."/>
            <person name="Pati A."/>
            <person name="Ivanova N."/>
            <person name="Mavromatis K."/>
            <person name="Chen A."/>
            <person name="Palaniappan K."/>
            <person name="Chertkov O."/>
            <person name="Land M."/>
            <person name="Hauser L."/>
            <person name="Chang Y.J."/>
            <person name="Jeffries C.D."/>
            <person name="Brettin T."/>
            <person name="Detter J.C."/>
            <person name="Han C."/>
            <person name="Rohde M."/>
            <person name="Goker M."/>
            <person name="Bristow J."/>
            <person name="Eisen J.A."/>
            <person name="Markowitz V."/>
            <person name="Hugenholtz P."/>
            <person name="Kyrpides N.C."/>
            <person name="Klenk H.P."/>
        </authorList>
    </citation>
    <scope>NUCLEOTIDE SEQUENCE [LARGE SCALE GENOMIC DNA]</scope>
    <source>
        <strain evidence="3">ATCC BAA-972 / CDC 1076 / CIP 108378 / DSM 44985 / JCM 13578</strain>
    </source>
</reference>
<dbReference type="EMBL" id="CP001958">
    <property type="protein sequence ID" value="ADG96912.1"/>
    <property type="molecule type" value="Genomic_DNA"/>
</dbReference>
<keyword evidence="3" id="KW-1185">Reference proteome</keyword>
<evidence type="ECO:0000313" key="3">
    <source>
        <dbReference type="Proteomes" id="UP000002247"/>
    </source>
</evidence>
<organism evidence="2 3">
    <name type="scientific">Segniliparus rotundus (strain ATCC BAA-972 / CDC 1076 / CIP 108378 / DSM 44985 / JCM 13578)</name>
    <dbReference type="NCBI Taxonomy" id="640132"/>
    <lineage>
        <taxon>Bacteria</taxon>
        <taxon>Bacillati</taxon>
        <taxon>Actinomycetota</taxon>
        <taxon>Actinomycetes</taxon>
        <taxon>Mycobacteriales</taxon>
        <taxon>Segniliparaceae</taxon>
        <taxon>Segniliparus</taxon>
    </lineage>
</organism>
<feature type="transmembrane region" description="Helical" evidence="1">
    <location>
        <begin position="85"/>
        <end position="104"/>
    </location>
</feature>
<gene>
    <name evidence="2" type="ordered locus">Srot_0425</name>
</gene>
<dbReference type="HOGENOM" id="CLU_123281_2_1_11"/>
<dbReference type="AlphaFoldDB" id="D6ZBT5"/>
<accession>D6ZBT5</accession>
<dbReference type="Proteomes" id="UP000002247">
    <property type="component" value="Chromosome"/>
</dbReference>
<dbReference type="STRING" id="640132.Srot_0425"/>
<dbReference type="OrthoDB" id="3825558at2"/>
<proteinExistence type="predicted"/>
<keyword evidence="1" id="KW-1133">Transmembrane helix</keyword>
<keyword evidence="1" id="KW-0472">Membrane</keyword>
<evidence type="ECO:0000313" key="2">
    <source>
        <dbReference type="EMBL" id="ADG96912.1"/>
    </source>
</evidence>
<name>D6ZBT5_SEGRD</name>
<evidence type="ECO:0000256" key="1">
    <source>
        <dbReference type="SAM" id="Phobius"/>
    </source>
</evidence>
<dbReference type="KEGG" id="srt:Srot_0425"/>